<organism evidence="4 5">
    <name type="scientific">Steroidobacter agaridevorans</name>
    <dbReference type="NCBI Taxonomy" id="2695856"/>
    <lineage>
        <taxon>Bacteria</taxon>
        <taxon>Pseudomonadati</taxon>
        <taxon>Pseudomonadota</taxon>
        <taxon>Gammaproteobacteria</taxon>
        <taxon>Steroidobacterales</taxon>
        <taxon>Steroidobacteraceae</taxon>
        <taxon>Steroidobacter</taxon>
    </lineage>
</organism>
<reference evidence="5" key="1">
    <citation type="submission" date="2020-01" db="EMBL/GenBank/DDBJ databases">
        <title>'Steroidobacter agaridevorans' sp. nov., agar-degrading bacteria isolated from rhizosphere soils.</title>
        <authorList>
            <person name="Ikenaga M."/>
            <person name="Kataoka M."/>
            <person name="Murouchi A."/>
            <person name="Katsuragi S."/>
            <person name="Sakai M."/>
        </authorList>
    </citation>
    <scope>NUCLEOTIDE SEQUENCE [LARGE SCALE GENOMIC DNA]</scope>
    <source>
        <strain evidence="5">YU21-B</strain>
    </source>
</reference>
<dbReference type="GO" id="GO:0006310">
    <property type="term" value="P:DNA recombination"/>
    <property type="evidence" value="ECO:0007669"/>
    <property type="project" value="UniProtKB-KW"/>
</dbReference>
<proteinExistence type="predicted"/>
<dbReference type="SUPFAM" id="SSF56349">
    <property type="entry name" value="DNA breaking-rejoining enzymes"/>
    <property type="match status" value="1"/>
</dbReference>
<dbReference type="EMBL" id="BLJN01000001">
    <property type="protein sequence ID" value="GFE79259.1"/>
    <property type="molecule type" value="Genomic_DNA"/>
</dbReference>
<evidence type="ECO:0000259" key="2">
    <source>
        <dbReference type="Pfam" id="PF12834"/>
    </source>
</evidence>
<dbReference type="Proteomes" id="UP000445000">
    <property type="component" value="Unassembled WGS sequence"/>
</dbReference>
<dbReference type="GO" id="GO:0003677">
    <property type="term" value="F:DNA binding"/>
    <property type="evidence" value="ECO:0007669"/>
    <property type="project" value="InterPro"/>
</dbReference>
<dbReference type="GO" id="GO:0015074">
    <property type="term" value="P:DNA integration"/>
    <property type="evidence" value="ECO:0007669"/>
    <property type="project" value="InterPro"/>
</dbReference>
<sequence length="287" mass="32660">MDDLTYELRQLCRRNRDGSHARQADRLGVLTLISRQLREMGFRQMHASSLKRKHVEALIARWQAEGLSAGTQKNRMTDIRWWAEKVGKAGIIPAENAELAIPNRVFVTNENKARALDDRLSRITDIFVRMSLLLQALFGFRREESIKFRPSYADRGDHLALKGSWCKGSRPRTVPISTPEQRALLDQVHRLAGTGSLIPAHKSYIEQRNVYDGQCKAAGLSRMHGLRHQYAQARYEEITGWKAPAAGGPSTKMLTPEQRLQDAHARQTISYELGHERLQVLAVYLGR</sequence>
<evidence type="ECO:0000313" key="4">
    <source>
        <dbReference type="EMBL" id="GFE79259.1"/>
    </source>
</evidence>
<name>A0A829Y7M6_9GAMM</name>
<dbReference type="InterPro" id="IPR011010">
    <property type="entry name" value="DNA_brk_join_enz"/>
</dbReference>
<dbReference type="AlphaFoldDB" id="A0A829Y7M6"/>
<dbReference type="InterPro" id="IPR024457">
    <property type="entry name" value="Putative_integrase_N"/>
</dbReference>
<comment type="caution">
    <text evidence="4">The sequence shown here is derived from an EMBL/GenBank/DDBJ whole genome shotgun (WGS) entry which is preliminary data.</text>
</comment>
<dbReference type="InterPro" id="IPR013762">
    <property type="entry name" value="Integrase-like_cat_sf"/>
</dbReference>
<keyword evidence="1" id="KW-0233">DNA recombination</keyword>
<gene>
    <name evidence="4" type="ORF">GCM10011487_12590</name>
</gene>
<accession>A0A829Y7M6</accession>
<protein>
    <submittedName>
        <fullName evidence="4">Integrase</fullName>
    </submittedName>
</protein>
<dbReference type="Pfam" id="PF12835">
    <property type="entry name" value="Integrase_1"/>
    <property type="match status" value="1"/>
</dbReference>
<evidence type="ECO:0000256" key="1">
    <source>
        <dbReference type="ARBA" id="ARBA00023172"/>
    </source>
</evidence>
<evidence type="ECO:0000313" key="5">
    <source>
        <dbReference type="Proteomes" id="UP000445000"/>
    </source>
</evidence>
<keyword evidence="5" id="KW-1185">Reference proteome</keyword>
<dbReference type="Pfam" id="PF12834">
    <property type="entry name" value="Phage_int_SAM_2"/>
    <property type="match status" value="1"/>
</dbReference>
<feature type="domain" description="Putative integrase N-terminal" evidence="2">
    <location>
        <begin position="1"/>
        <end position="88"/>
    </location>
</feature>
<dbReference type="InterPro" id="IPR024456">
    <property type="entry name" value="Integrase_catalytic_putative"/>
</dbReference>
<evidence type="ECO:0000259" key="3">
    <source>
        <dbReference type="Pfam" id="PF12835"/>
    </source>
</evidence>
<dbReference type="Gene3D" id="1.10.443.10">
    <property type="entry name" value="Intergrase catalytic core"/>
    <property type="match status" value="1"/>
</dbReference>
<feature type="domain" description="Integrase catalytic" evidence="3">
    <location>
        <begin position="112"/>
        <end position="232"/>
    </location>
</feature>
<dbReference type="RefSeq" id="WP_161810950.1">
    <property type="nucleotide sequence ID" value="NZ_BLJN01000001.1"/>
</dbReference>